<protein>
    <submittedName>
        <fullName evidence="2">DUF707 domain-containing protein</fullName>
    </submittedName>
</protein>
<feature type="compositionally biased region" description="Pro residues" evidence="1">
    <location>
        <begin position="504"/>
        <end position="519"/>
    </location>
</feature>
<evidence type="ECO:0000313" key="3">
    <source>
        <dbReference type="Proteomes" id="UP000481087"/>
    </source>
</evidence>
<keyword evidence="3" id="KW-1185">Reference proteome</keyword>
<reference evidence="2 3" key="1">
    <citation type="submission" date="2019-12" db="EMBL/GenBank/DDBJ databases">
        <title>Paenibacillus sp. nov. sp. isolated from soil.</title>
        <authorList>
            <person name="Kim J."/>
            <person name="Jeong S.E."/>
            <person name="Jung H.S."/>
            <person name="Jeon C.O."/>
        </authorList>
    </citation>
    <scope>NUCLEOTIDE SEQUENCE [LARGE SCALE GENOMIC DNA]</scope>
    <source>
        <strain evidence="2 3">5J-6</strain>
    </source>
</reference>
<evidence type="ECO:0000256" key="1">
    <source>
        <dbReference type="SAM" id="MobiDB-lite"/>
    </source>
</evidence>
<feature type="region of interest" description="Disordered" evidence="1">
    <location>
        <begin position="501"/>
        <end position="538"/>
    </location>
</feature>
<accession>A0A6L8V9W3</accession>
<dbReference type="Proteomes" id="UP000481087">
    <property type="component" value="Unassembled WGS sequence"/>
</dbReference>
<feature type="compositionally biased region" description="Basic residues" evidence="1">
    <location>
        <begin position="528"/>
        <end position="538"/>
    </location>
</feature>
<evidence type="ECO:0000313" key="2">
    <source>
        <dbReference type="EMBL" id="MZQ86010.1"/>
    </source>
</evidence>
<proteinExistence type="predicted"/>
<comment type="caution">
    <text evidence="2">The sequence shown here is derived from an EMBL/GenBank/DDBJ whole genome shotgun (WGS) entry which is preliminary data.</text>
</comment>
<sequence length="652" mass="75884">MTRFEVKGDKRFLVIGRVGDTSIHQQWLQPAEYKNFDLCLSYFGTTPQRYVDDCDFYHEIPGLKWPTVKDTVEAFGDGIYHYDAIWMPDDDIRANAYDIHRMFEIFMEQGLELAQPSLTRDSYYGHGITLQNSNYYLRYSQFIEPMVPLYSRETFKMLLPTFEKSESGWGLDFVWPKVLGYPHQKLAIIDEVAVKHTRRVGGGELYKNISGSQWDDLYRITAEYDAAVNFRMTHYGGKPKSKRVMFALLAHKDQHVLAAQIENIRKFNPEAGIVLYNGGEDSQFGKGLNAALCEYSRHLTWGHLAPFLWDVMKWLDEHQVNYEYLVNLDDDMLFVKPGFEGYLDQTMRGYDCMGWDMQTSRSVSDADNMNKQTMWKEWGRWGSLFQTDHFVRYFNPTQVYRRGIVKKMLEAADVSLVDQWLSESQVVALEEFFFVTFVKALGGKCREFPRDERLNVMRHEHQIEQNEAHAAMHHYMYYTIHPVKGDRLLHLHNQLMAGDIPYVDPNPPQPQPAPQPQLSPVPQVQRRLTGRKHTASKKRLLPRKKPILKKAEGKRKSVLTNKTPLLKKRVKAVKTIKTIKTIKTVIPKKTKTVKKRIQPNPGMKKLPVAAPVIGGGRTKPQPTIWSRFRKKEVRKPKGVAERTSIKKYRLEW</sequence>
<feature type="region of interest" description="Disordered" evidence="1">
    <location>
        <begin position="598"/>
        <end position="622"/>
    </location>
</feature>
<dbReference type="EMBL" id="WTUZ01000037">
    <property type="protein sequence ID" value="MZQ86010.1"/>
    <property type="molecule type" value="Genomic_DNA"/>
</dbReference>
<organism evidence="2 3">
    <name type="scientific">Paenibacillus silvestris</name>
    <dbReference type="NCBI Taxonomy" id="2606219"/>
    <lineage>
        <taxon>Bacteria</taxon>
        <taxon>Bacillati</taxon>
        <taxon>Bacillota</taxon>
        <taxon>Bacilli</taxon>
        <taxon>Bacillales</taxon>
        <taxon>Paenibacillaceae</taxon>
        <taxon>Paenibacillus</taxon>
    </lineage>
</organism>
<gene>
    <name evidence="2" type="ORF">GQF01_28305</name>
</gene>
<name>A0A6L8V9W3_9BACL</name>
<dbReference type="AlphaFoldDB" id="A0A6L8V9W3"/>
<dbReference type="RefSeq" id="WP_161410317.1">
    <property type="nucleotide sequence ID" value="NZ_WTUZ01000037.1"/>
</dbReference>